<feature type="domain" description="Glycosyltransferase subfamily 4-like N-terminal" evidence="2">
    <location>
        <begin position="17"/>
        <end position="205"/>
    </location>
</feature>
<dbReference type="Proteomes" id="UP000525432">
    <property type="component" value="Unassembled WGS sequence"/>
</dbReference>
<evidence type="ECO:0000313" key="4">
    <source>
        <dbReference type="Proteomes" id="UP000525432"/>
    </source>
</evidence>
<dbReference type="EMBL" id="JACEGC010000075">
    <property type="protein sequence ID" value="MBC1196441.1"/>
    <property type="molecule type" value="Genomic_DNA"/>
</dbReference>
<dbReference type="InterPro" id="IPR001296">
    <property type="entry name" value="Glyco_trans_1"/>
</dbReference>
<comment type="caution">
    <text evidence="3">The sequence shown here is derived from an EMBL/GenBank/DDBJ whole genome shotgun (WGS) entry which is preliminary data.</text>
</comment>
<dbReference type="RefSeq" id="WP_185240213.1">
    <property type="nucleotide sequence ID" value="NZ_JACEGC010000075.1"/>
</dbReference>
<protein>
    <submittedName>
        <fullName evidence="3">Glycosyltransferase family 4 protein</fullName>
    </submittedName>
</protein>
<evidence type="ECO:0000259" key="2">
    <source>
        <dbReference type="Pfam" id="PF13439"/>
    </source>
</evidence>
<evidence type="ECO:0000313" key="3">
    <source>
        <dbReference type="EMBL" id="MBC1196441.1"/>
    </source>
</evidence>
<dbReference type="PANTHER" id="PTHR45947">
    <property type="entry name" value="SULFOQUINOVOSYL TRANSFERASE SQD2"/>
    <property type="match status" value="1"/>
</dbReference>
<sequence length="393" mass="44019">MTLRKILLVSDYATPTGGAELMMLALRNGLKQRGYEVRFFASSVQNNGLKPLSDEQCLGTNSSFRTLLQSANPWAYQKLKQILAEFQPDIVHVRLFLTQLSPLILPLLQDIPSLYHVAWYRPICPLGTKLLPNGQFCSYPAGKACYQQGCLPIYDWFPLMMQMKLWQRWRKAFNLVVANSYAVKEKLIEQGIAPVEVVWNGIPTSPARPPLRMPPTVAFAGRLVWTKGVDILIKAFAQVRAKIPTAQLLIAGKGDAETEITNLINQLELQNSVILLGHLPRSALEEKLAKAWVQVIPSRWAEPFGIVAIEAMMRGTAVIATDIGGLPEIVRHQQTGLLIPRENIDALATSLECLLQNRDLAEQMGQKGREIALAHFTDNHFVDQFLDLYQQIS</sequence>
<name>A0A841UZ27_MICAE</name>
<dbReference type="CDD" id="cd03801">
    <property type="entry name" value="GT4_PimA-like"/>
    <property type="match status" value="1"/>
</dbReference>
<reference evidence="3 4" key="1">
    <citation type="submission" date="2020-07" db="EMBL/GenBank/DDBJ databases">
        <title>Genomes of two Microcystis aeruginosa (Cyanobacteria) strains from Florida (USA) with disparate toxicogenic potential.</title>
        <authorList>
            <person name="Lefler F.W."/>
            <person name="Barbosa M."/>
            <person name="Berthold D.E."/>
            <person name="Laughinghouse H.D. IV."/>
        </authorList>
    </citation>
    <scope>NUCLEOTIDE SEQUENCE [LARGE SCALE GENOMIC DNA]</scope>
    <source>
        <strain evidence="3 4">BLCCF158</strain>
    </source>
</reference>
<dbReference type="SUPFAM" id="SSF53756">
    <property type="entry name" value="UDP-Glycosyltransferase/glycogen phosphorylase"/>
    <property type="match status" value="1"/>
</dbReference>
<accession>A0A841UZ27</accession>
<dbReference type="PANTHER" id="PTHR45947:SF3">
    <property type="entry name" value="SULFOQUINOVOSYL TRANSFERASE SQD2"/>
    <property type="match status" value="1"/>
</dbReference>
<gene>
    <name evidence="3" type="ORF">H0901_14575</name>
</gene>
<keyword evidence="3" id="KW-0808">Transferase</keyword>
<dbReference type="InterPro" id="IPR050194">
    <property type="entry name" value="Glycosyltransferase_grp1"/>
</dbReference>
<dbReference type="InterPro" id="IPR028098">
    <property type="entry name" value="Glyco_trans_4-like_N"/>
</dbReference>
<dbReference type="Gene3D" id="3.40.50.2000">
    <property type="entry name" value="Glycogen Phosphorylase B"/>
    <property type="match status" value="2"/>
</dbReference>
<organism evidence="3 4">
    <name type="scientific">Microcystis aeruginosa BLCC-F158</name>
    <dbReference type="NCBI Taxonomy" id="2755316"/>
    <lineage>
        <taxon>Bacteria</taxon>
        <taxon>Bacillati</taxon>
        <taxon>Cyanobacteriota</taxon>
        <taxon>Cyanophyceae</taxon>
        <taxon>Oscillatoriophycideae</taxon>
        <taxon>Chroococcales</taxon>
        <taxon>Microcystaceae</taxon>
        <taxon>Microcystis</taxon>
    </lineage>
</organism>
<proteinExistence type="predicted"/>
<dbReference type="Pfam" id="PF13439">
    <property type="entry name" value="Glyco_transf_4"/>
    <property type="match status" value="1"/>
</dbReference>
<dbReference type="AlphaFoldDB" id="A0A841UZ27"/>
<dbReference type="GO" id="GO:0016757">
    <property type="term" value="F:glycosyltransferase activity"/>
    <property type="evidence" value="ECO:0007669"/>
    <property type="project" value="InterPro"/>
</dbReference>
<feature type="domain" description="Glycosyl transferase family 1" evidence="1">
    <location>
        <begin position="213"/>
        <end position="370"/>
    </location>
</feature>
<dbReference type="Pfam" id="PF00534">
    <property type="entry name" value="Glycos_transf_1"/>
    <property type="match status" value="1"/>
</dbReference>
<evidence type="ECO:0000259" key="1">
    <source>
        <dbReference type="Pfam" id="PF00534"/>
    </source>
</evidence>